<protein>
    <submittedName>
        <fullName evidence="3">Virus attachment protein p12 family protein</fullName>
    </submittedName>
</protein>
<keyword evidence="4" id="KW-1185">Reference proteome</keyword>
<evidence type="ECO:0000256" key="2">
    <source>
        <dbReference type="SAM" id="Phobius"/>
    </source>
</evidence>
<organism evidence="3 4">
    <name type="scientific">Marinobacter antarcticus</name>
    <dbReference type="NCBI Taxonomy" id="564117"/>
    <lineage>
        <taxon>Bacteria</taxon>
        <taxon>Pseudomonadati</taxon>
        <taxon>Pseudomonadota</taxon>
        <taxon>Gammaproteobacteria</taxon>
        <taxon>Pseudomonadales</taxon>
        <taxon>Marinobacteraceae</taxon>
        <taxon>Marinobacter</taxon>
    </lineage>
</organism>
<evidence type="ECO:0000313" key="4">
    <source>
        <dbReference type="Proteomes" id="UP000184497"/>
    </source>
</evidence>
<feature type="region of interest" description="Disordered" evidence="1">
    <location>
        <begin position="39"/>
        <end position="64"/>
    </location>
</feature>
<reference evidence="4" key="1">
    <citation type="submission" date="2016-11" db="EMBL/GenBank/DDBJ databases">
        <authorList>
            <person name="Varghese N."/>
            <person name="Submissions S."/>
        </authorList>
    </citation>
    <scope>NUCLEOTIDE SEQUENCE [LARGE SCALE GENOMIC DNA]</scope>
    <source>
        <strain evidence="4">CGMCC 1.10835</strain>
    </source>
</reference>
<dbReference type="Proteomes" id="UP000184497">
    <property type="component" value="Unassembled WGS sequence"/>
</dbReference>
<dbReference type="Pfam" id="PF12669">
    <property type="entry name" value="FeoB_associated"/>
    <property type="match status" value="1"/>
</dbReference>
<dbReference type="AlphaFoldDB" id="A0A1M6PBG3"/>
<gene>
    <name evidence="3" type="ORF">SAMN05216369_0194</name>
</gene>
<feature type="transmembrane region" description="Helical" evidence="2">
    <location>
        <begin position="6"/>
        <end position="23"/>
    </location>
</feature>
<name>A0A1M6PBG3_9GAMM</name>
<keyword evidence="2" id="KW-1133">Transmembrane helix</keyword>
<keyword evidence="2" id="KW-0812">Transmembrane</keyword>
<dbReference type="STRING" id="564117.SAMN05216369_0194"/>
<accession>A0A1M6PBG3</accession>
<dbReference type="EMBL" id="FRAQ01000001">
    <property type="protein sequence ID" value="SHK05264.1"/>
    <property type="molecule type" value="Genomic_DNA"/>
</dbReference>
<evidence type="ECO:0000313" key="3">
    <source>
        <dbReference type="EMBL" id="SHK05264.1"/>
    </source>
</evidence>
<keyword evidence="2" id="KW-0472">Membrane</keyword>
<sequence length="64" mass="6553">MWQDIIVGICVLAAVFFVARQWIPGLGKKPSGCGGCNGCSSSAGSCRNGVEPEASTRHSGSPQS</sequence>
<evidence type="ECO:0000256" key="1">
    <source>
        <dbReference type="SAM" id="MobiDB-lite"/>
    </source>
</evidence>
<dbReference type="RefSeq" id="WP_072794934.1">
    <property type="nucleotide sequence ID" value="NZ_FRAQ01000001.1"/>
</dbReference>
<proteinExistence type="predicted"/>